<keyword evidence="2" id="KW-1185">Reference proteome</keyword>
<organism evidence="1 2">
    <name type="scientific">Viridibacillus arvi</name>
    <dbReference type="NCBI Taxonomy" id="263475"/>
    <lineage>
        <taxon>Bacteria</taxon>
        <taxon>Bacillati</taxon>
        <taxon>Bacillota</taxon>
        <taxon>Bacilli</taxon>
        <taxon>Bacillales</taxon>
        <taxon>Caryophanaceae</taxon>
        <taxon>Viridibacillus</taxon>
    </lineage>
</organism>
<dbReference type="SUPFAM" id="SSF48371">
    <property type="entry name" value="ARM repeat"/>
    <property type="match status" value="1"/>
</dbReference>
<dbReference type="Proteomes" id="UP000036867">
    <property type="component" value="Unassembled WGS sequence"/>
</dbReference>
<evidence type="ECO:0008006" key="3">
    <source>
        <dbReference type="Google" id="ProtNLM"/>
    </source>
</evidence>
<dbReference type="OrthoDB" id="2351076at2"/>
<gene>
    <name evidence="1" type="ORF">AMD00_13090</name>
</gene>
<dbReference type="AlphaFoldDB" id="A0A0M0LEF5"/>
<reference evidence="2" key="1">
    <citation type="submission" date="2015-08" db="EMBL/GenBank/DDBJ databases">
        <title>Fjat-10028 dsm 16317.</title>
        <authorList>
            <person name="Liu B."/>
            <person name="Wang J."/>
            <person name="Zhu Y."/>
            <person name="Liu G."/>
            <person name="Chen Q."/>
            <person name="Chen Z."/>
            <person name="Lan J."/>
            <person name="Che J."/>
            <person name="Ge C."/>
            <person name="Shi H."/>
            <person name="Pan Z."/>
            <person name="Liu X."/>
        </authorList>
    </citation>
    <scope>NUCLEOTIDE SEQUENCE [LARGE SCALE GENOMIC DNA]</scope>
    <source>
        <strain evidence="2">DSM 16317</strain>
    </source>
</reference>
<evidence type="ECO:0000313" key="2">
    <source>
        <dbReference type="Proteomes" id="UP000036867"/>
    </source>
</evidence>
<sequence length="710" mass="78864">MAYTSFSSIQMQQNQSINTQQPVALKQGQVFHGTIKQLFPDNQAEVQLGGHRFMAKLEVPMQAGNAHYFQVTGIEPDLQLKVVSGPINQTGTLTQQINQLLDSMQLPKTSEMQQITGYFLKENVPMSKEQLMQAEQLVKQLPAGVTMKDALHALQKIIDLKMPMQQDTFQALIQGGMKQGFTQTIDALRQLLQQDTSLSPAIRDQLLQQLQLLAKPFETETGGAILAKIIQSLTDTNTSSTDKNILIQMLKEVGILPKNANIFNWTTTALQGQSVPSSNSIGYLLHQIQTATAQDATQLISQLQTAITNSENFTDSQRAELQQNLMKFNAAQSSQQPLSTLVKELQGQLGRMSQMSITVPSTTQLLQSMQSVSQKDMPDFIAQLKVSIESQSLLSASQKETLINTLGKLSLTNNTPQSIQILVKELHGQLMQAFSQLAEQQPFKIDEQNITAKQHLMTLMNVANTTTDDMTLRGLTQITSKSPEPFIQQLVLQAEQNVHNAIDSKALESAMKQTLQHLGLSYEAKLLDKTADMQQLAGQLKPQLLSLLQDPTASNATKTVAEQIVARMNGMQYLSGENGPQHQLIMQIPLEFFGRKTDATLQWNGRMKDNGKIDADYARILFYLQLNSLEETVVDMQVQSRVVTVTVYNENHQLKELAEPLKIALKKGLSSHDYQLSGVFMKNFAENQPVKTTLTAKTTKDDNGGVDIRI</sequence>
<dbReference type="PATRIC" id="fig|263475.3.peg.3876"/>
<dbReference type="EMBL" id="LILB01000005">
    <property type="protein sequence ID" value="KOO49302.1"/>
    <property type="molecule type" value="Genomic_DNA"/>
</dbReference>
<comment type="caution">
    <text evidence="1">The sequence shown here is derived from an EMBL/GenBank/DDBJ whole genome shotgun (WGS) entry which is preliminary data.</text>
</comment>
<accession>A0A0M0LEF5</accession>
<evidence type="ECO:0000313" key="1">
    <source>
        <dbReference type="EMBL" id="KOO49302.1"/>
    </source>
</evidence>
<dbReference type="InterPro" id="IPR016024">
    <property type="entry name" value="ARM-type_fold"/>
</dbReference>
<proteinExistence type="predicted"/>
<protein>
    <recommendedName>
        <fullName evidence="3">Flagellar hook-length control protein-like C-terminal domain-containing protein</fullName>
    </recommendedName>
</protein>
<name>A0A0M0LEF5_9BACL</name>
<dbReference type="STRING" id="263475.AMD00_13090"/>